<evidence type="ECO:0000256" key="4">
    <source>
        <dbReference type="ARBA" id="ARBA00022627"/>
    </source>
</evidence>
<organism evidence="6 7">
    <name type="scientific">Allobranchiibius huperziae</name>
    <dbReference type="NCBI Taxonomy" id="1874116"/>
    <lineage>
        <taxon>Bacteria</taxon>
        <taxon>Bacillati</taxon>
        <taxon>Actinomycetota</taxon>
        <taxon>Actinomycetes</taxon>
        <taxon>Micrococcales</taxon>
        <taxon>Dermacoccaceae</taxon>
        <taxon>Allobranchiibius</taxon>
    </lineage>
</organism>
<feature type="domain" description="Histone deacetylase" evidence="5">
    <location>
        <begin position="22"/>
        <end position="317"/>
    </location>
</feature>
<dbReference type="GO" id="GO:0045150">
    <property type="term" value="P:acetoin catabolic process"/>
    <property type="evidence" value="ECO:0007669"/>
    <property type="project" value="UniProtKB-UniPathway"/>
</dbReference>
<dbReference type="InterPro" id="IPR000286">
    <property type="entry name" value="HDACs"/>
</dbReference>
<evidence type="ECO:0000313" key="7">
    <source>
        <dbReference type="Proteomes" id="UP000571817"/>
    </source>
</evidence>
<dbReference type="PRINTS" id="PR01272">
    <property type="entry name" value="ACUCPROTEIN"/>
</dbReference>
<dbReference type="PANTHER" id="PTHR10625:SF10">
    <property type="entry name" value="HISTONE DEACETYLASE HDAC1"/>
    <property type="match status" value="1"/>
</dbReference>
<evidence type="ECO:0000256" key="1">
    <source>
        <dbReference type="ARBA" id="ARBA00005101"/>
    </source>
</evidence>
<dbReference type="InterPro" id="IPR003085">
    <property type="entry name" value="AcuC"/>
</dbReference>
<dbReference type="InterPro" id="IPR023696">
    <property type="entry name" value="Ureohydrolase_dom_sf"/>
</dbReference>
<evidence type="ECO:0000259" key="5">
    <source>
        <dbReference type="Pfam" id="PF00850"/>
    </source>
</evidence>
<gene>
    <name evidence="6" type="ORF">HNR15_000473</name>
</gene>
<proteinExistence type="inferred from homology"/>
<sequence>MTASTRIVWDERLTRYDFGDHHPMDPRRLALTAVLAREYGVFDAPGVQVTGPSDPTEDLIRTVHDAAYVEAVRVASADPELADTTYGLGTTDDPAFLGMHEASALIAAGTRDICDAVWSGEVSHGVNFAGGMHHAMPGNASGFCVYNDVAIGIESMLRAGAQRVAYVDLDVHHGDGVEKVFWDDPRVLTISIHEGPRTLFPGTGDPADIGGPGALGGAANIALPPGVGDAAWLRALHAVVPGLLRAFAPQVLVTQHGCDSHYLDPLAHLRLSVDAQRTAAESMHDLAHEVADGRWVALGGGGYEIVDVVPRTWTHLLGIAAHAPIPLDTAIPAAWHDYARMTCGRPGPPRMGDGVAEHDRVWWKSWATGADPNDRVDQCVLATREAVFPEHGLNVWFD</sequence>
<dbReference type="InterPro" id="IPR037138">
    <property type="entry name" value="His_deacetylse_dom_sf"/>
</dbReference>
<evidence type="ECO:0000256" key="3">
    <source>
        <dbReference type="ARBA" id="ARBA00020218"/>
    </source>
</evidence>
<keyword evidence="4" id="KW-0006">Acetoin catabolism</keyword>
<comment type="caution">
    <text evidence="6">The sequence shown here is derived from an EMBL/GenBank/DDBJ whole genome shotgun (WGS) entry which is preliminary data.</text>
</comment>
<dbReference type="InterPro" id="IPR023801">
    <property type="entry name" value="His_deacetylse_dom"/>
</dbReference>
<dbReference type="PANTHER" id="PTHR10625">
    <property type="entry name" value="HISTONE DEACETYLASE HDAC1-RELATED"/>
    <property type="match status" value="1"/>
</dbReference>
<evidence type="ECO:0000313" key="6">
    <source>
        <dbReference type="EMBL" id="NYJ73510.1"/>
    </source>
</evidence>
<dbReference type="SUPFAM" id="SSF52768">
    <property type="entry name" value="Arginase/deacetylase"/>
    <property type="match status" value="1"/>
</dbReference>
<dbReference type="GO" id="GO:0004407">
    <property type="term" value="F:histone deacetylase activity"/>
    <property type="evidence" value="ECO:0007669"/>
    <property type="project" value="TreeGrafter"/>
</dbReference>
<protein>
    <recommendedName>
        <fullName evidence="3">Acetoin utilization protein AcuC</fullName>
    </recommendedName>
</protein>
<reference evidence="6 7" key="1">
    <citation type="submission" date="2020-07" db="EMBL/GenBank/DDBJ databases">
        <title>Sequencing the genomes of 1000 actinobacteria strains.</title>
        <authorList>
            <person name="Klenk H.-P."/>
        </authorList>
    </citation>
    <scope>NUCLEOTIDE SEQUENCE [LARGE SCALE GENOMIC DNA]</scope>
    <source>
        <strain evidence="6 7">DSM 29531</strain>
    </source>
</reference>
<dbReference type="CDD" id="cd09994">
    <property type="entry name" value="HDAC_AcuC_like"/>
    <property type="match status" value="1"/>
</dbReference>
<dbReference type="UniPathway" id="UPA00040"/>
<dbReference type="Pfam" id="PF00850">
    <property type="entry name" value="Hist_deacetyl"/>
    <property type="match status" value="1"/>
</dbReference>
<comment type="pathway">
    <text evidence="1">Ketone degradation; acetoin degradation.</text>
</comment>
<dbReference type="RefSeq" id="WP_179478820.1">
    <property type="nucleotide sequence ID" value="NZ_JACCFW010000001.1"/>
</dbReference>
<evidence type="ECO:0000256" key="2">
    <source>
        <dbReference type="ARBA" id="ARBA00005947"/>
    </source>
</evidence>
<comment type="similarity">
    <text evidence="2">Belongs to the histone deacetylase family.</text>
</comment>
<dbReference type="EMBL" id="JACCFW010000001">
    <property type="protein sequence ID" value="NYJ73510.1"/>
    <property type="molecule type" value="Genomic_DNA"/>
</dbReference>
<dbReference type="GO" id="GO:0040029">
    <property type="term" value="P:epigenetic regulation of gene expression"/>
    <property type="evidence" value="ECO:0007669"/>
    <property type="project" value="TreeGrafter"/>
</dbReference>
<dbReference type="Gene3D" id="3.40.800.20">
    <property type="entry name" value="Histone deacetylase domain"/>
    <property type="match status" value="1"/>
</dbReference>
<dbReference type="Proteomes" id="UP000571817">
    <property type="component" value="Unassembled WGS sequence"/>
</dbReference>
<name>A0A853DFQ9_9MICO</name>
<dbReference type="PRINTS" id="PR01270">
    <property type="entry name" value="HDASUPER"/>
</dbReference>
<dbReference type="AlphaFoldDB" id="A0A853DFQ9"/>
<accession>A0A853DFQ9</accession>
<keyword evidence="7" id="KW-1185">Reference proteome</keyword>